<protein>
    <submittedName>
        <fullName evidence="10">Two-component system response regulator OmpR</fullName>
    </submittedName>
</protein>
<keyword evidence="1 6" id="KW-0597">Phosphoprotein</keyword>
<evidence type="ECO:0000256" key="2">
    <source>
        <dbReference type="ARBA" id="ARBA00023012"/>
    </source>
</evidence>
<dbReference type="InterPro" id="IPR011006">
    <property type="entry name" value="CheY-like_superfamily"/>
</dbReference>
<dbReference type="InterPro" id="IPR016032">
    <property type="entry name" value="Sig_transdc_resp-reg_C-effctor"/>
</dbReference>
<dbReference type="PROSITE" id="PS51755">
    <property type="entry name" value="OMPR_PHOB"/>
    <property type="match status" value="1"/>
</dbReference>
<proteinExistence type="predicted"/>
<evidence type="ECO:0000259" key="8">
    <source>
        <dbReference type="PROSITE" id="PS50110"/>
    </source>
</evidence>
<evidence type="ECO:0000256" key="4">
    <source>
        <dbReference type="ARBA" id="ARBA00023125"/>
    </source>
</evidence>
<sequence>MCEDDTALAGELKQLLIDEGFLCEVAHSGSELDGLLAMKKPDILLLDLQLGAETGLDLANRYRQSMPSVPIVFLSAHGSEQNRIATYEAGAVLFLAKPFAPAELIAVLRSITSRMDLAVKIKLDQVAKRLIGCYRTRHLSEKEYTLLCNLALNYPELTPYDDLIDALSIDPSKDSRSYLEVIVSRLRSKLLRLHEPPLKVLNKTRQGYVLNQAIELD</sequence>
<dbReference type="PROSITE" id="PS50110">
    <property type="entry name" value="RESPONSE_REGULATORY"/>
    <property type="match status" value="1"/>
</dbReference>
<evidence type="ECO:0000259" key="9">
    <source>
        <dbReference type="PROSITE" id="PS51755"/>
    </source>
</evidence>
<dbReference type="STRING" id="2518989.IMCC3088_76"/>
<dbReference type="SMART" id="SM00862">
    <property type="entry name" value="Trans_reg_C"/>
    <property type="match status" value="1"/>
</dbReference>
<accession>F3L5E5</accession>
<evidence type="ECO:0000256" key="6">
    <source>
        <dbReference type="PROSITE-ProRule" id="PRU00169"/>
    </source>
</evidence>
<dbReference type="AlphaFoldDB" id="F3L5E5"/>
<feature type="DNA-binding region" description="OmpR/PhoB-type" evidence="7">
    <location>
        <begin position="109"/>
        <end position="212"/>
    </location>
</feature>
<evidence type="ECO:0000256" key="1">
    <source>
        <dbReference type="ARBA" id="ARBA00022553"/>
    </source>
</evidence>
<dbReference type="eggNOG" id="COG0745">
    <property type="taxonomic scope" value="Bacteria"/>
</dbReference>
<dbReference type="PANTHER" id="PTHR48111">
    <property type="entry name" value="REGULATOR OF RPOS"/>
    <property type="match status" value="1"/>
</dbReference>
<dbReference type="GO" id="GO:0005829">
    <property type="term" value="C:cytosol"/>
    <property type="evidence" value="ECO:0007669"/>
    <property type="project" value="TreeGrafter"/>
</dbReference>
<organism evidence="10 11">
    <name type="scientific">Aequoribacter fuscus</name>
    <dbReference type="NCBI Taxonomy" id="2518989"/>
    <lineage>
        <taxon>Bacteria</taxon>
        <taxon>Pseudomonadati</taxon>
        <taxon>Pseudomonadota</taxon>
        <taxon>Gammaproteobacteria</taxon>
        <taxon>Cellvibrionales</taxon>
        <taxon>Halieaceae</taxon>
        <taxon>Aequoribacter</taxon>
    </lineage>
</organism>
<gene>
    <name evidence="10" type="ORF">IMCC3088_76</name>
</gene>
<dbReference type="Proteomes" id="UP000005615">
    <property type="component" value="Unassembled WGS sequence"/>
</dbReference>
<feature type="modified residue" description="4-aspartylphosphate" evidence="6">
    <location>
        <position position="47"/>
    </location>
</feature>
<keyword evidence="4 7" id="KW-0238">DNA-binding</keyword>
<dbReference type="GO" id="GO:0006355">
    <property type="term" value="P:regulation of DNA-templated transcription"/>
    <property type="evidence" value="ECO:0007669"/>
    <property type="project" value="InterPro"/>
</dbReference>
<dbReference type="InterPro" id="IPR001789">
    <property type="entry name" value="Sig_transdc_resp-reg_receiver"/>
</dbReference>
<name>F3L5E5_9GAMM</name>
<feature type="domain" description="Response regulatory" evidence="8">
    <location>
        <begin position="1"/>
        <end position="112"/>
    </location>
</feature>
<dbReference type="SUPFAM" id="SSF46894">
    <property type="entry name" value="C-terminal effector domain of the bipartite response regulators"/>
    <property type="match status" value="1"/>
</dbReference>
<dbReference type="EMBL" id="AEIG01000104">
    <property type="protein sequence ID" value="EGG28462.1"/>
    <property type="molecule type" value="Genomic_DNA"/>
</dbReference>
<dbReference type="GO" id="GO:0000156">
    <property type="term" value="F:phosphorelay response regulator activity"/>
    <property type="evidence" value="ECO:0007669"/>
    <property type="project" value="TreeGrafter"/>
</dbReference>
<evidence type="ECO:0000256" key="7">
    <source>
        <dbReference type="PROSITE-ProRule" id="PRU01091"/>
    </source>
</evidence>
<dbReference type="Pfam" id="PF00486">
    <property type="entry name" value="Trans_reg_C"/>
    <property type="match status" value="1"/>
</dbReference>
<evidence type="ECO:0000313" key="10">
    <source>
        <dbReference type="EMBL" id="EGG28462.1"/>
    </source>
</evidence>
<evidence type="ECO:0000256" key="3">
    <source>
        <dbReference type="ARBA" id="ARBA00023015"/>
    </source>
</evidence>
<dbReference type="Gene3D" id="3.40.50.2300">
    <property type="match status" value="1"/>
</dbReference>
<keyword evidence="3" id="KW-0805">Transcription regulation</keyword>
<dbReference type="InterPro" id="IPR001867">
    <property type="entry name" value="OmpR/PhoB-type_DNA-bd"/>
</dbReference>
<keyword evidence="11" id="KW-1185">Reference proteome</keyword>
<dbReference type="Pfam" id="PF00072">
    <property type="entry name" value="Response_reg"/>
    <property type="match status" value="1"/>
</dbReference>
<dbReference type="Gene3D" id="1.10.10.10">
    <property type="entry name" value="Winged helix-like DNA-binding domain superfamily/Winged helix DNA-binding domain"/>
    <property type="match status" value="1"/>
</dbReference>
<evidence type="ECO:0000256" key="5">
    <source>
        <dbReference type="ARBA" id="ARBA00023163"/>
    </source>
</evidence>
<keyword evidence="5" id="KW-0804">Transcription</keyword>
<dbReference type="SUPFAM" id="SSF52172">
    <property type="entry name" value="CheY-like"/>
    <property type="match status" value="1"/>
</dbReference>
<feature type="domain" description="OmpR/PhoB-type" evidence="9">
    <location>
        <begin position="109"/>
        <end position="212"/>
    </location>
</feature>
<dbReference type="SMART" id="SM00448">
    <property type="entry name" value="REC"/>
    <property type="match status" value="1"/>
</dbReference>
<reference evidence="10 11" key="1">
    <citation type="journal article" date="2011" name="J. Bacteriol.">
        <title>Genome sequence of strain IMCC3088, a proteorhodopsin-containing marine bacterium belonging to the OM60/NOR5 clade.</title>
        <authorList>
            <person name="Jang Y."/>
            <person name="Oh H.M."/>
            <person name="Kang I."/>
            <person name="Lee K."/>
            <person name="Yang S.J."/>
            <person name="Cho J.C."/>
        </authorList>
    </citation>
    <scope>NUCLEOTIDE SEQUENCE [LARGE SCALE GENOMIC DNA]</scope>
    <source>
        <strain evidence="10 11">IMCC3088</strain>
    </source>
</reference>
<evidence type="ECO:0000313" key="11">
    <source>
        <dbReference type="Proteomes" id="UP000005615"/>
    </source>
</evidence>
<keyword evidence="2" id="KW-0902">Two-component regulatory system</keyword>
<dbReference type="InterPro" id="IPR039420">
    <property type="entry name" value="WalR-like"/>
</dbReference>
<comment type="caution">
    <text evidence="10">The sequence shown here is derived from an EMBL/GenBank/DDBJ whole genome shotgun (WGS) entry which is preliminary data.</text>
</comment>
<dbReference type="GO" id="GO:0000976">
    <property type="term" value="F:transcription cis-regulatory region binding"/>
    <property type="evidence" value="ECO:0007669"/>
    <property type="project" value="TreeGrafter"/>
</dbReference>
<dbReference type="InterPro" id="IPR036388">
    <property type="entry name" value="WH-like_DNA-bd_sf"/>
</dbReference>
<dbReference type="PANTHER" id="PTHR48111:SF1">
    <property type="entry name" value="TWO-COMPONENT RESPONSE REGULATOR ORR33"/>
    <property type="match status" value="1"/>
</dbReference>
<dbReference type="GO" id="GO:0032993">
    <property type="term" value="C:protein-DNA complex"/>
    <property type="evidence" value="ECO:0007669"/>
    <property type="project" value="TreeGrafter"/>
</dbReference>